<dbReference type="OrthoDB" id="3723182at2"/>
<protein>
    <submittedName>
        <fullName evidence="2">SagB/ThcOx family dehydrogenase</fullName>
    </submittedName>
</protein>
<keyword evidence="3" id="KW-1185">Reference proteome</keyword>
<dbReference type="Pfam" id="PF00881">
    <property type="entry name" value="Nitroreductase"/>
    <property type="match status" value="1"/>
</dbReference>
<dbReference type="CDD" id="cd02142">
    <property type="entry name" value="McbC_SagB-like_oxidoreductase"/>
    <property type="match status" value="1"/>
</dbReference>
<dbReference type="InterPro" id="IPR029479">
    <property type="entry name" value="Nitroreductase"/>
</dbReference>
<reference evidence="2 3" key="1">
    <citation type="submission" date="2018-07" db="EMBL/GenBank/DDBJ databases">
        <authorList>
            <person name="Zhang Y."/>
            <person name="Wang L."/>
            <person name="Ma S."/>
        </authorList>
    </citation>
    <scope>NUCLEOTIDE SEQUENCE [LARGE SCALE GENOMIC DNA]</scope>
    <source>
        <strain evidence="2 3">4-2</strain>
    </source>
</reference>
<dbReference type="Proteomes" id="UP000273516">
    <property type="component" value="Unassembled WGS sequence"/>
</dbReference>
<evidence type="ECO:0000259" key="1">
    <source>
        <dbReference type="Pfam" id="PF00881"/>
    </source>
</evidence>
<dbReference type="InterPro" id="IPR052544">
    <property type="entry name" value="Bacteriocin_Proc_Enz"/>
</dbReference>
<feature type="domain" description="Nitroreductase" evidence="1">
    <location>
        <begin position="11"/>
        <end position="193"/>
    </location>
</feature>
<dbReference type="Gene3D" id="3.40.109.10">
    <property type="entry name" value="NADH Oxidase"/>
    <property type="match status" value="1"/>
</dbReference>
<accession>A0A3M0M853</accession>
<dbReference type="InterPro" id="IPR000415">
    <property type="entry name" value="Nitroreductase-like"/>
</dbReference>
<dbReference type="EMBL" id="QOKZ01000006">
    <property type="protein sequence ID" value="RMC33809.1"/>
    <property type="molecule type" value="Genomic_DNA"/>
</dbReference>
<dbReference type="GO" id="GO:0016491">
    <property type="term" value="F:oxidoreductase activity"/>
    <property type="evidence" value="ECO:0007669"/>
    <property type="project" value="InterPro"/>
</dbReference>
<sequence>MEEVTITQALSRRRTVRQFSRASISMASLERLIWAAQGATDDSGKRTAPSAHAMHPLRLFVVANHVEGLDKGLYEIDPLDLSVKPLMSSDLRVALRKASIGDPQWVTDAACIIAFCADMVSPSQAFADQKPYGLRGPRYVYLEAGAAAQNLQLQAVSEELGSVWVGGFDDEATAEILGLQAPVTPIILMCVGHAASEG</sequence>
<dbReference type="SUPFAM" id="SSF55469">
    <property type="entry name" value="FMN-dependent nitroreductase-like"/>
    <property type="match status" value="1"/>
</dbReference>
<name>A0A3M0M853_9RHOB</name>
<dbReference type="PANTHER" id="PTHR43745">
    <property type="entry name" value="NITROREDUCTASE MJ1384-RELATED"/>
    <property type="match status" value="1"/>
</dbReference>
<dbReference type="AlphaFoldDB" id="A0A3M0M853"/>
<gene>
    <name evidence="2" type="ORF">C9E81_16060</name>
</gene>
<evidence type="ECO:0000313" key="3">
    <source>
        <dbReference type="Proteomes" id="UP000273516"/>
    </source>
</evidence>
<comment type="caution">
    <text evidence="2">The sequence shown here is derived from an EMBL/GenBank/DDBJ whole genome shotgun (WGS) entry which is preliminary data.</text>
</comment>
<dbReference type="PANTHER" id="PTHR43745:SF2">
    <property type="entry name" value="NITROREDUCTASE MJ1384-RELATED"/>
    <property type="match status" value="1"/>
</dbReference>
<organism evidence="2 3">
    <name type="scientific">Paracoccus alkanivorans</name>
    <dbReference type="NCBI Taxonomy" id="2116655"/>
    <lineage>
        <taxon>Bacteria</taxon>
        <taxon>Pseudomonadati</taxon>
        <taxon>Pseudomonadota</taxon>
        <taxon>Alphaproteobacteria</taxon>
        <taxon>Rhodobacterales</taxon>
        <taxon>Paracoccaceae</taxon>
        <taxon>Paracoccus</taxon>
    </lineage>
</organism>
<proteinExistence type="predicted"/>
<evidence type="ECO:0000313" key="2">
    <source>
        <dbReference type="EMBL" id="RMC33809.1"/>
    </source>
</evidence>
<dbReference type="RefSeq" id="WP_147457617.1">
    <property type="nucleotide sequence ID" value="NZ_QOKZ01000006.1"/>
</dbReference>